<evidence type="ECO:0000256" key="12">
    <source>
        <dbReference type="SAM" id="SignalP"/>
    </source>
</evidence>
<keyword evidence="6 12" id="KW-0732">Signal</keyword>
<keyword evidence="7" id="KW-0378">Hydrolase</keyword>
<dbReference type="InterPro" id="IPR036990">
    <property type="entry name" value="M14A-like_propep"/>
</dbReference>
<dbReference type="SUPFAM" id="SSF53187">
    <property type="entry name" value="Zn-dependent exopeptidases"/>
    <property type="match status" value="1"/>
</dbReference>
<evidence type="ECO:0000256" key="7">
    <source>
        <dbReference type="ARBA" id="ARBA00022801"/>
    </source>
</evidence>
<keyword evidence="4" id="KW-0645">Protease</keyword>
<reference evidence="14" key="1">
    <citation type="journal article" date="2006" name="Insect Biochem. Mol. Biol.">
        <title>Cloning and characterization of cDNAS encoding carboxypeptidase-like proteins from the gut of Hessian fly larvae [Mayetiola destructor (Say)].</title>
        <authorList>
            <person name="Liu X."/>
            <person name="Fellers J.P."/>
            <person name="Zhu Y.C."/>
            <person name="Mutti N.S."/>
            <person name="El-Bouhssini M."/>
            <person name="Chen M.S."/>
        </authorList>
    </citation>
    <scope>NUCLEOTIDE SEQUENCE</scope>
</reference>
<dbReference type="PANTHER" id="PTHR11705:SF91">
    <property type="entry name" value="FI01817P-RELATED"/>
    <property type="match status" value="1"/>
</dbReference>
<comment type="cofactor">
    <cofactor evidence="1">
        <name>Zn(2+)</name>
        <dbReference type="ChEBI" id="CHEBI:29105"/>
    </cofactor>
</comment>
<dbReference type="Pfam" id="PF00246">
    <property type="entry name" value="Peptidase_M14"/>
    <property type="match status" value="1"/>
</dbReference>
<protein>
    <submittedName>
        <fullName evidence="14">Carboxypeptidase B</fullName>
    </submittedName>
</protein>
<dbReference type="AlphaFoldDB" id="Q0QWG0"/>
<keyword evidence="5" id="KW-0479">Metal-binding</keyword>
<evidence type="ECO:0000259" key="13">
    <source>
        <dbReference type="PROSITE" id="PS52035"/>
    </source>
</evidence>
<dbReference type="Gene3D" id="3.40.630.10">
    <property type="entry name" value="Zn peptidases"/>
    <property type="match status" value="1"/>
</dbReference>
<dbReference type="GO" id="GO:0008270">
    <property type="term" value="F:zinc ion binding"/>
    <property type="evidence" value="ECO:0007669"/>
    <property type="project" value="InterPro"/>
</dbReference>
<organism evidence="14">
    <name type="scientific">Mayetiola destructor</name>
    <name type="common">Hessian fly</name>
    <dbReference type="NCBI Taxonomy" id="39758"/>
    <lineage>
        <taxon>Eukaryota</taxon>
        <taxon>Metazoa</taxon>
        <taxon>Ecdysozoa</taxon>
        <taxon>Arthropoda</taxon>
        <taxon>Hexapoda</taxon>
        <taxon>Insecta</taxon>
        <taxon>Pterygota</taxon>
        <taxon>Neoptera</taxon>
        <taxon>Endopterygota</taxon>
        <taxon>Diptera</taxon>
        <taxon>Nematocera</taxon>
        <taxon>Sciaroidea</taxon>
        <taxon>Cecidomyiidae</taxon>
        <taxon>Mayetiola</taxon>
    </lineage>
</organism>
<dbReference type="InterPro" id="IPR000834">
    <property type="entry name" value="Peptidase_M14"/>
</dbReference>
<dbReference type="MEROPS" id="M14.A18"/>
<evidence type="ECO:0000256" key="11">
    <source>
        <dbReference type="PROSITE-ProRule" id="PRU01379"/>
    </source>
</evidence>
<feature type="signal peptide" evidence="12">
    <location>
        <begin position="1"/>
        <end position="21"/>
    </location>
</feature>
<keyword evidence="10" id="KW-1015">Disulfide bond</keyword>
<dbReference type="PRINTS" id="PR00765">
    <property type="entry name" value="CRBOXYPTASEA"/>
</dbReference>
<sequence>MAKLMLLALLAVFSLFAFCDAAPRSLDVNDLKNLGAAIEPDVPVRYDGAQLWSVEFNDDKTKRIVVELKHKYDVAFWSTNGSNIDMFLTKTVVDDAAQTLRNANIKFDVIIDDYQKEIDNENPTPEEIEVYQNRNGHRLTWRAYHRLTDIFSFLDYLVVSYPDLCSVQTIGHSHQKRPLRVLKISNGNPKNRAIWIDGGIHAREWISPASVTYFVNNLVENWDDQAAYMRNIDWYILPVLNPDGYEYTHQSNRLWRKNRSPNAGSRCVGVDLNRNYGHKWGGKGTSRDPCQEIYCGKGPFSEPETLAHKKFFDNVSAKFDAFLTFHSYGQYVLHPWGYDAVVPTDFADLDRVGKEGAKNIRAIDNQVYSVGPSAELLYPAAGGSDDWAKSVDIKYSYTVELRDKGRHGFVLPAQYIIPTGKEAQAFTETVARNVAQIKRKDSKN</sequence>
<dbReference type="EMBL" id="DQ196075">
    <property type="protein sequence ID" value="ABA29655.1"/>
    <property type="molecule type" value="mRNA"/>
</dbReference>
<evidence type="ECO:0000256" key="8">
    <source>
        <dbReference type="ARBA" id="ARBA00022833"/>
    </source>
</evidence>
<evidence type="ECO:0000256" key="4">
    <source>
        <dbReference type="ARBA" id="ARBA00022670"/>
    </source>
</evidence>
<feature type="domain" description="Peptidase M14" evidence="13">
    <location>
        <begin position="143"/>
        <end position="434"/>
    </location>
</feature>
<dbReference type="GO" id="GO:0006508">
    <property type="term" value="P:proteolysis"/>
    <property type="evidence" value="ECO:0007669"/>
    <property type="project" value="UniProtKB-KW"/>
</dbReference>
<dbReference type="FunFam" id="3.40.630.10:FF:000001">
    <property type="entry name" value="Carboxypeptidase B"/>
    <property type="match status" value="1"/>
</dbReference>
<dbReference type="InterPro" id="IPR003146">
    <property type="entry name" value="M14A_act_pep"/>
</dbReference>
<evidence type="ECO:0000313" key="14">
    <source>
        <dbReference type="EMBL" id="ABA29655.1"/>
    </source>
</evidence>
<feature type="active site" description="Proton donor/acceptor" evidence="11">
    <location>
        <position position="400"/>
    </location>
</feature>
<evidence type="ECO:0000256" key="5">
    <source>
        <dbReference type="ARBA" id="ARBA00022723"/>
    </source>
</evidence>
<dbReference type="SUPFAM" id="SSF54897">
    <property type="entry name" value="Protease propeptides/inhibitors"/>
    <property type="match status" value="1"/>
</dbReference>
<dbReference type="SMART" id="SM00631">
    <property type="entry name" value="Zn_pept"/>
    <property type="match status" value="1"/>
</dbReference>
<dbReference type="PANTHER" id="PTHR11705">
    <property type="entry name" value="PROTEASE FAMILY M14 CARBOXYPEPTIDASE A,B"/>
    <property type="match status" value="1"/>
</dbReference>
<evidence type="ECO:0000256" key="9">
    <source>
        <dbReference type="ARBA" id="ARBA00023049"/>
    </source>
</evidence>
<feature type="chain" id="PRO_5004175962" evidence="12">
    <location>
        <begin position="22"/>
        <end position="444"/>
    </location>
</feature>
<evidence type="ECO:0000256" key="10">
    <source>
        <dbReference type="ARBA" id="ARBA00023157"/>
    </source>
</evidence>
<dbReference type="Gene3D" id="3.30.70.340">
    <property type="entry name" value="Metallocarboxypeptidase-like"/>
    <property type="match status" value="1"/>
</dbReference>
<dbReference type="Pfam" id="PF02244">
    <property type="entry name" value="Propep_M14"/>
    <property type="match status" value="1"/>
</dbReference>
<keyword evidence="3 14" id="KW-0121">Carboxypeptidase</keyword>
<evidence type="ECO:0000256" key="3">
    <source>
        <dbReference type="ARBA" id="ARBA00022645"/>
    </source>
</evidence>
<keyword evidence="9" id="KW-0482">Metalloprotease</keyword>
<dbReference type="GO" id="GO:0005615">
    <property type="term" value="C:extracellular space"/>
    <property type="evidence" value="ECO:0007669"/>
    <property type="project" value="TreeGrafter"/>
</dbReference>
<evidence type="ECO:0000256" key="1">
    <source>
        <dbReference type="ARBA" id="ARBA00001947"/>
    </source>
</evidence>
<dbReference type="GO" id="GO:0004181">
    <property type="term" value="F:metallocarboxypeptidase activity"/>
    <property type="evidence" value="ECO:0007669"/>
    <property type="project" value="InterPro"/>
</dbReference>
<comment type="similarity">
    <text evidence="2 11">Belongs to the peptidase M14 family.</text>
</comment>
<keyword evidence="8" id="KW-0862">Zinc</keyword>
<dbReference type="PROSITE" id="PS52035">
    <property type="entry name" value="PEPTIDASE_M14"/>
    <property type="match status" value="1"/>
</dbReference>
<evidence type="ECO:0000256" key="2">
    <source>
        <dbReference type="ARBA" id="ARBA00005988"/>
    </source>
</evidence>
<dbReference type="CDD" id="cd03860">
    <property type="entry name" value="M14_CP_A-B_like"/>
    <property type="match status" value="1"/>
</dbReference>
<accession>Q0QWG0</accession>
<name>Q0QWG0_MAYDE</name>
<proteinExistence type="evidence at transcript level"/>
<evidence type="ECO:0000256" key="6">
    <source>
        <dbReference type="ARBA" id="ARBA00022729"/>
    </source>
</evidence>